<dbReference type="Pfam" id="PF00075">
    <property type="entry name" value="RNase_H"/>
    <property type="match status" value="1"/>
</dbReference>
<dbReference type="Gene3D" id="3.30.420.10">
    <property type="entry name" value="Ribonuclease H-like superfamily/Ribonuclease H"/>
    <property type="match status" value="1"/>
</dbReference>
<dbReference type="PANTHER" id="PTHR10642:SF26">
    <property type="entry name" value="RIBONUCLEASE H1"/>
    <property type="match status" value="1"/>
</dbReference>
<dbReference type="SUPFAM" id="SSF81383">
    <property type="entry name" value="F-box domain"/>
    <property type="match status" value="1"/>
</dbReference>
<comment type="similarity">
    <text evidence="2">Belongs to the RNase H family.</text>
</comment>
<dbReference type="CDD" id="cd13934">
    <property type="entry name" value="RNase_H_Dikarya_like"/>
    <property type="match status" value="1"/>
</dbReference>
<keyword evidence="4" id="KW-0540">Nuclease</keyword>
<accession>A0ABQ0MCU6</accession>
<dbReference type="EC" id="3.1.26.4" evidence="3"/>
<dbReference type="Proteomes" id="UP000815677">
    <property type="component" value="Unassembled WGS sequence"/>
</dbReference>
<dbReference type="InterPro" id="IPR036047">
    <property type="entry name" value="F-box-like_dom_sf"/>
</dbReference>
<organism evidence="9 10">
    <name type="scientific">Mycena chlorophos</name>
    <name type="common">Agaric fungus</name>
    <name type="synonym">Agaricus chlorophos</name>
    <dbReference type="NCBI Taxonomy" id="658473"/>
    <lineage>
        <taxon>Eukaryota</taxon>
        <taxon>Fungi</taxon>
        <taxon>Dikarya</taxon>
        <taxon>Basidiomycota</taxon>
        <taxon>Agaricomycotina</taxon>
        <taxon>Agaricomycetes</taxon>
        <taxon>Agaricomycetidae</taxon>
        <taxon>Agaricales</taxon>
        <taxon>Marasmiineae</taxon>
        <taxon>Mycenaceae</taxon>
        <taxon>Mycena</taxon>
    </lineage>
</organism>
<comment type="catalytic activity">
    <reaction evidence="1">
        <text>Endonucleolytic cleavage to 5'-phosphomonoester.</text>
        <dbReference type="EC" id="3.1.26.4"/>
    </reaction>
</comment>
<dbReference type="InterPro" id="IPR012337">
    <property type="entry name" value="RNaseH-like_sf"/>
</dbReference>
<evidence type="ECO:0000256" key="5">
    <source>
        <dbReference type="ARBA" id="ARBA00022723"/>
    </source>
</evidence>
<keyword evidence="6" id="KW-0255">Endonuclease</keyword>
<keyword evidence="5" id="KW-0479">Metal-binding</keyword>
<evidence type="ECO:0000256" key="3">
    <source>
        <dbReference type="ARBA" id="ARBA00012180"/>
    </source>
</evidence>
<dbReference type="PROSITE" id="PS50879">
    <property type="entry name" value="RNASE_H_1"/>
    <property type="match status" value="1"/>
</dbReference>
<keyword evidence="7" id="KW-0378">Hydrolase</keyword>
<sequence length="1278" mass="141286">MSDYGSDTSTDGPPRVYTPCRSFESLPMAELIASCEYCGRYYMLCCQHPSWRTGRACHHYPVVRVDGACLRNGRPDAQAGIGCALGDEAEGPEADSEKHHISRVVTERMDPGKTRTSQRAELLAALYGLDLLVNAERCEGDSDALVCVVAADSEYVVKGITEWLPRWKENGWRKNDGTVPANLDLFRRLDDKISRYEARGMDVQFFRIPRALNEVADGLAKDAAAKANVAFAKNYLSSISSPQYFSHPVIKRTVRERERVLNWPEIHAESLPPKLLRALLTYATPEDAYNLLALSKPVRRRFFAAMLDDAGFSLDLEDSRCTISVLERDTLLFDPLFALQLALEPPAIHSLELSITNDPLFDVEPTQTSIARHLRLFVGVLRKLRVKHAVLRLAKPAATLDDYHRAVERELPGLLKAIPGLSSLEFFQVVTPAYWNHQQALAGGRRAKAVATPQAVGPPLALYLDSAYPFFADTYASTLEMLQARHTSALRIQLDLPATEWATVLSHIVKTNAGPGLQELAIIGSVASSALAEPLARFRGLERLTLDALPNQASQWDDESNKPKGKSLRHRVSALLRSQLSFPKLRVLAASPAHVLGLIDRASVSLPSLSEVHVRLELSQFTLVHTLDTISELIETIHTKISRKIALTMVILGTINSQRPLCHSMDIALNNAAAWTRAFSAFTEVQLQDFLGIQHNPTALARWLLLFPSISVIRFAAGLPLVRDRARIASIIHSEARNIERVWFGEEPWDLPAPEAAPSGGIHFADLPDDVLLTIFEYLNADLYAVSRLSRRLHLLALPLFLTANKITDPSKHIEFEIRNPRRGADVLAAVSSALYISSTESLTCVFGNCHTISWFIHDVKRLIALIERFPSLRRVSLSLIDLYDLPTNNVDNTTRTLCRAVVASLIDVVLSKGCEELTIRGTPLRIPAYPQYGADSPVWPAEAQNITLSPAAVRGSKSLRAFRLLHRSLVAPAGLRWILSALQHTEHVTRLHISTPREPLGVDILLETVPRVWSSVEEFTFTHGEAHFSPALVQGVLSGLPALRKITFPRLGAQTRIPTPDWANLLSPPSVHRTLTHLTAPPTIILPLAGWHPDENPKPTQNPFPALQTLVVLLSQWISGSEGWTATKTIQAILDLPAQTHDVEVIIHIAYFRTSDLAEWWDLNSGFISSDSGAPITVNAGPSSAVTTLMLTQRGKGSGNTSEDHLHAIAGIVSCLPELRVVQLFTPRKIDAEDSGWEAPRPASWNWREIGCMVRENCAKLERVEYNGEIVFSAGGS</sequence>
<dbReference type="PANTHER" id="PTHR10642">
    <property type="entry name" value="RIBONUCLEASE H1"/>
    <property type="match status" value="1"/>
</dbReference>
<dbReference type="InterPro" id="IPR002156">
    <property type="entry name" value="RNaseH_domain"/>
</dbReference>
<evidence type="ECO:0000256" key="2">
    <source>
        <dbReference type="ARBA" id="ARBA00005300"/>
    </source>
</evidence>
<dbReference type="InterPro" id="IPR036397">
    <property type="entry name" value="RNaseH_sf"/>
</dbReference>
<name>A0ABQ0MCU6_MYCCL</name>
<evidence type="ECO:0000256" key="4">
    <source>
        <dbReference type="ARBA" id="ARBA00022722"/>
    </source>
</evidence>
<dbReference type="InterPro" id="IPR050092">
    <property type="entry name" value="RNase_H"/>
</dbReference>
<dbReference type="EMBL" id="DF849994">
    <property type="protein sequence ID" value="GAT61170.1"/>
    <property type="molecule type" value="Genomic_DNA"/>
</dbReference>
<reference evidence="9" key="1">
    <citation type="submission" date="2014-09" db="EMBL/GenBank/DDBJ databases">
        <title>Genome sequence of the luminous mushroom Mycena chlorophos for searching fungal bioluminescence genes.</title>
        <authorList>
            <person name="Tanaka Y."/>
            <person name="Kasuga D."/>
            <person name="Oba Y."/>
            <person name="Hase S."/>
            <person name="Sato K."/>
            <person name="Oba Y."/>
            <person name="Sakakibara Y."/>
        </authorList>
    </citation>
    <scope>NUCLEOTIDE SEQUENCE</scope>
</reference>
<evidence type="ECO:0000256" key="1">
    <source>
        <dbReference type="ARBA" id="ARBA00000077"/>
    </source>
</evidence>
<keyword evidence="10" id="KW-1185">Reference proteome</keyword>
<evidence type="ECO:0000313" key="9">
    <source>
        <dbReference type="EMBL" id="GAT61170.1"/>
    </source>
</evidence>
<dbReference type="Pfam" id="PF12937">
    <property type="entry name" value="F-box-like"/>
    <property type="match status" value="1"/>
</dbReference>
<evidence type="ECO:0000256" key="7">
    <source>
        <dbReference type="ARBA" id="ARBA00022801"/>
    </source>
</evidence>
<evidence type="ECO:0000313" key="10">
    <source>
        <dbReference type="Proteomes" id="UP000815677"/>
    </source>
</evidence>
<dbReference type="SUPFAM" id="SSF53098">
    <property type="entry name" value="Ribonuclease H-like"/>
    <property type="match status" value="1"/>
</dbReference>
<dbReference type="InterPro" id="IPR001810">
    <property type="entry name" value="F-box_dom"/>
</dbReference>
<feature type="domain" description="RNase H type-1" evidence="8">
    <location>
        <begin position="57"/>
        <end position="225"/>
    </location>
</feature>
<protein>
    <recommendedName>
        <fullName evidence="3">ribonuclease H</fullName>
        <ecNumber evidence="3">3.1.26.4</ecNumber>
    </recommendedName>
</protein>
<evidence type="ECO:0000256" key="6">
    <source>
        <dbReference type="ARBA" id="ARBA00022759"/>
    </source>
</evidence>
<gene>
    <name evidence="9" type="ORF">MCHLO_17220</name>
</gene>
<proteinExistence type="inferred from homology"/>
<evidence type="ECO:0000259" key="8">
    <source>
        <dbReference type="PROSITE" id="PS50879"/>
    </source>
</evidence>